<keyword evidence="4" id="KW-1185">Reference proteome</keyword>
<feature type="chain" id="PRO_5043933531" evidence="2">
    <location>
        <begin position="21"/>
        <end position="807"/>
    </location>
</feature>
<protein>
    <submittedName>
        <fullName evidence="3">Uncharacterized protein</fullName>
    </submittedName>
</protein>
<feature type="region of interest" description="Disordered" evidence="1">
    <location>
        <begin position="94"/>
        <end position="117"/>
    </location>
</feature>
<sequence length="807" mass="86323">MCRQVLVVALALAAVHAGNADTQERGDGSYTVIGTGEAVHPEKQQQPPQSGGQIKSKAQYTRTALHVARSLDPEAEETVQVRTRTGDVASLIVKRRNRSQAGKDAAASAPPPYPARQAAAPRIAKAAAASSNVRVPAPVNIQSSTVLVKPAAAEQAKKSRSLMKIDAEGIPVIEGVRVPDDEDDKIHTWRNARVINGVLVPNNVTVNATAASQPAAAPPPPPSGFPASLDAAAVKKLAESTAQSPWIPTSPDGANVVAPPLLTPQLHGLQSRVEQQRRILEYIRAVNQLEAGRAASAANAARGRMLRNSEVHAGVEAEARVLHYQPSLLYSANPARVVSFEEGVRTPVLQYAHPELGVQPAKVAPPAPAHSPARSQDRALAYFGQDVHADRSPFAREPGLDQPQDEAAPEEPAKATSAKRSSTDSPANSAGLPHRPKKVQPIEDSYGLASDKYIKRFPHAASYKDYRDYKDDYGYGYRYNNYNSHRADPHYGGYSHSPFVEDSRPFWVRFTDSIQTSMRTGMERMSDLARPVVDPLVEASAKISQNLGFTSNGGNGQGAQDRLGSVGAAVAAPSMLLPALGLVAGGAALGLGAVAVGRYLDVDVMAKRSEASEEEDEDALEMEHKRALHAIYAGQQRYLNHDGNLADGTLGARQVTDADVVAQVVSVVNKEQRQQQQQQQQHQGHQPQMTHSRTRRDNSANTLDSAELAEERRQLALRAAQLGAPTAVWGSTPCAQRVFCDVLAREGPDSALLMEKKMATLLAMLPRVAPEAAAVHLSAVMGAVRRGDCSVFVCPLSAAPAADTLQR</sequence>
<accession>A0AAV7XDS2</accession>
<feature type="signal peptide" evidence="2">
    <location>
        <begin position="1"/>
        <end position="20"/>
    </location>
</feature>
<evidence type="ECO:0000256" key="2">
    <source>
        <dbReference type="SAM" id="SignalP"/>
    </source>
</evidence>
<feature type="compositionally biased region" description="Low complexity" evidence="1">
    <location>
        <begin position="671"/>
        <end position="688"/>
    </location>
</feature>
<dbReference type="AlphaFoldDB" id="A0AAV7XDS2"/>
<feature type="compositionally biased region" description="Polar residues" evidence="1">
    <location>
        <begin position="418"/>
        <end position="428"/>
    </location>
</feature>
<evidence type="ECO:0000256" key="1">
    <source>
        <dbReference type="SAM" id="MobiDB-lite"/>
    </source>
</evidence>
<reference evidence="3" key="1">
    <citation type="submission" date="2022-12" db="EMBL/GenBank/DDBJ databases">
        <title>Chromosome-level genome assembly of the bean flower thrips Megalurothrips usitatus.</title>
        <authorList>
            <person name="Ma L."/>
            <person name="Liu Q."/>
            <person name="Li H."/>
            <person name="Cai W."/>
        </authorList>
    </citation>
    <scope>NUCLEOTIDE SEQUENCE</scope>
    <source>
        <strain evidence="3">Cailab_2022a</strain>
    </source>
</reference>
<name>A0AAV7XDS2_9NEOP</name>
<evidence type="ECO:0000313" key="3">
    <source>
        <dbReference type="EMBL" id="KAJ1523046.1"/>
    </source>
</evidence>
<proteinExistence type="predicted"/>
<dbReference type="Proteomes" id="UP001075354">
    <property type="component" value="Chromosome 11"/>
</dbReference>
<dbReference type="EMBL" id="JAPTSV010000011">
    <property type="protein sequence ID" value="KAJ1523046.1"/>
    <property type="molecule type" value="Genomic_DNA"/>
</dbReference>
<organism evidence="3 4">
    <name type="scientific">Megalurothrips usitatus</name>
    <name type="common">bean blossom thrips</name>
    <dbReference type="NCBI Taxonomy" id="439358"/>
    <lineage>
        <taxon>Eukaryota</taxon>
        <taxon>Metazoa</taxon>
        <taxon>Ecdysozoa</taxon>
        <taxon>Arthropoda</taxon>
        <taxon>Hexapoda</taxon>
        <taxon>Insecta</taxon>
        <taxon>Pterygota</taxon>
        <taxon>Neoptera</taxon>
        <taxon>Paraneoptera</taxon>
        <taxon>Thysanoptera</taxon>
        <taxon>Terebrantia</taxon>
        <taxon>Thripoidea</taxon>
        <taxon>Thripidae</taxon>
        <taxon>Megalurothrips</taxon>
    </lineage>
</organism>
<keyword evidence="2" id="KW-0732">Signal</keyword>
<comment type="caution">
    <text evidence="3">The sequence shown here is derived from an EMBL/GenBank/DDBJ whole genome shotgun (WGS) entry which is preliminary data.</text>
</comment>
<evidence type="ECO:0000313" key="4">
    <source>
        <dbReference type="Proteomes" id="UP001075354"/>
    </source>
</evidence>
<gene>
    <name evidence="3" type="ORF">ONE63_002175</name>
</gene>
<feature type="region of interest" description="Disordered" evidence="1">
    <location>
        <begin position="671"/>
        <end position="704"/>
    </location>
</feature>
<feature type="region of interest" description="Disordered" evidence="1">
    <location>
        <begin position="391"/>
        <end position="443"/>
    </location>
</feature>